<dbReference type="PANTHER" id="PTHR43806">
    <property type="entry name" value="PEPTIDASE S8"/>
    <property type="match status" value="1"/>
</dbReference>
<name>A0A918WBY0_9ACTN</name>
<reference evidence="10" key="1">
    <citation type="journal article" date="2014" name="Int. J. Syst. Evol. Microbiol.">
        <title>Complete genome sequence of Corynebacterium casei LMG S-19264T (=DSM 44701T), isolated from a smear-ripened cheese.</title>
        <authorList>
            <consortium name="US DOE Joint Genome Institute (JGI-PGF)"/>
            <person name="Walter F."/>
            <person name="Albersmeier A."/>
            <person name="Kalinowski J."/>
            <person name="Ruckert C."/>
        </authorList>
    </citation>
    <scope>NUCLEOTIDE SEQUENCE</scope>
    <source>
        <strain evidence="10">JCM 4518</strain>
    </source>
</reference>
<dbReference type="InterPro" id="IPR008979">
    <property type="entry name" value="Galactose-bd-like_sf"/>
</dbReference>
<feature type="chain" id="PRO_5038103920" evidence="8">
    <location>
        <begin position="32"/>
        <end position="598"/>
    </location>
</feature>
<dbReference type="GO" id="GO:0006508">
    <property type="term" value="P:proteolysis"/>
    <property type="evidence" value="ECO:0007669"/>
    <property type="project" value="UniProtKB-KW"/>
</dbReference>
<feature type="active site" description="Charge relay system" evidence="5 6">
    <location>
        <position position="219"/>
    </location>
</feature>
<dbReference type="PROSITE" id="PS51892">
    <property type="entry name" value="SUBTILASE"/>
    <property type="match status" value="1"/>
</dbReference>
<proteinExistence type="inferred from homology"/>
<dbReference type="PRINTS" id="PR00723">
    <property type="entry name" value="SUBTILISIN"/>
</dbReference>
<evidence type="ECO:0000256" key="6">
    <source>
        <dbReference type="PROSITE-ProRule" id="PRU01240"/>
    </source>
</evidence>
<dbReference type="InterPro" id="IPR002884">
    <property type="entry name" value="P_dom"/>
</dbReference>
<dbReference type="InterPro" id="IPR015500">
    <property type="entry name" value="Peptidase_S8_subtilisin-rel"/>
</dbReference>
<dbReference type="Proteomes" id="UP000644020">
    <property type="component" value="Unassembled WGS sequence"/>
</dbReference>
<dbReference type="PROSITE" id="PS00138">
    <property type="entry name" value="SUBTILASE_SER"/>
    <property type="match status" value="1"/>
</dbReference>
<evidence type="ECO:0000256" key="4">
    <source>
        <dbReference type="ARBA" id="ARBA00022825"/>
    </source>
</evidence>
<dbReference type="InterPro" id="IPR023827">
    <property type="entry name" value="Peptidase_S8_Asp-AS"/>
</dbReference>
<keyword evidence="2 6" id="KW-0645">Protease</keyword>
<dbReference type="InterPro" id="IPR000209">
    <property type="entry name" value="Peptidase_S8/S53_dom"/>
</dbReference>
<evidence type="ECO:0000256" key="8">
    <source>
        <dbReference type="SAM" id="SignalP"/>
    </source>
</evidence>
<evidence type="ECO:0000256" key="2">
    <source>
        <dbReference type="ARBA" id="ARBA00022670"/>
    </source>
</evidence>
<dbReference type="InterPro" id="IPR036852">
    <property type="entry name" value="Peptidase_S8/S53_dom_sf"/>
</dbReference>
<evidence type="ECO:0000256" key="3">
    <source>
        <dbReference type="ARBA" id="ARBA00022801"/>
    </source>
</evidence>
<dbReference type="InterPro" id="IPR022398">
    <property type="entry name" value="Peptidase_S8_His-AS"/>
</dbReference>
<dbReference type="PROSITE" id="PS51829">
    <property type="entry name" value="P_HOMO_B"/>
    <property type="match status" value="1"/>
</dbReference>
<dbReference type="PROSITE" id="PS00136">
    <property type="entry name" value="SUBTILASE_ASP"/>
    <property type="match status" value="1"/>
</dbReference>
<dbReference type="PANTHER" id="PTHR43806:SF11">
    <property type="entry name" value="CEREVISIN-RELATED"/>
    <property type="match status" value="1"/>
</dbReference>
<evidence type="ECO:0000256" key="1">
    <source>
        <dbReference type="ARBA" id="ARBA00011073"/>
    </source>
</evidence>
<evidence type="ECO:0000313" key="10">
    <source>
        <dbReference type="EMBL" id="GHA89899.1"/>
    </source>
</evidence>
<dbReference type="AlphaFoldDB" id="A0A918WBY0"/>
<organism evidence="10 11">
    <name type="scientific">Streptomyces termitum</name>
    <dbReference type="NCBI Taxonomy" id="67368"/>
    <lineage>
        <taxon>Bacteria</taxon>
        <taxon>Bacillati</taxon>
        <taxon>Actinomycetota</taxon>
        <taxon>Actinomycetes</taxon>
        <taxon>Kitasatosporales</taxon>
        <taxon>Streptomycetaceae</taxon>
        <taxon>Streptomyces</taxon>
    </lineage>
</organism>
<feature type="signal peptide" evidence="8">
    <location>
        <begin position="1"/>
        <end position="31"/>
    </location>
</feature>
<evidence type="ECO:0000313" key="11">
    <source>
        <dbReference type="Proteomes" id="UP000644020"/>
    </source>
</evidence>
<evidence type="ECO:0000256" key="7">
    <source>
        <dbReference type="RuleBase" id="RU003355"/>
    </source>
</evidence>
<dbReference type="SUPFAM" id="SSF49785">
    <property type="entry name" value="Galactose-binding domain-like"/>
    <property type="match status" value="1"/>
</dbReference>
<dbReference type="Pfam" id="PF00082">
    <property type="entry name" value="Peptidase_S8"/>
    <property type="match status" value="1"/>
</dbReference>
<dbReference type="GO" id="GO:0004252">
    <property type="term" value="F:serine-type endopeptidase activity"/>
    <property type="evidence" value="ECO:0007669"/>
    <property type="project" value="UniProtKB-UniRule"/>
</dbReference>
<dbReference type="EMBL" id="BMUL01000009">
    <property type="protein sequence ID" value="GHA89899.1"/>
    <property type="molecule type" value="Genomic_DNA"/>
</dbReference>
<evidence type="ECO:0000259" key="9">
    <source>
        <dbReference type="PROSITE" id="PS51829"/>
    </source>
</evidence>
<accession>A0A918WBY0</accession>
<dbReference type="FunFam" id="2.60.120.260:FF:000149">
    <property type="entry name" value="Leupeptin-inactivating enzyme 1"/>
    <property type="match status" value="1"/>
</dbReference>
<protein>
    <submittedName>
        <fullName evidence="10">Peptidase S8</fullName>
    </submittedName>
</protein>
<reference evidence="10" key="2">
    <citation type="submission" date="2020-09" db="EMBL/GenBank/DDBJ databases">
        <authorList>
            <person name="Sun Q."/>
            <person name="Ohkuma M."/>
        </authorList>
    </citation>
    <scope>NUCLEOTIDE SEQUENCE</scope>
    <source>
        <strain evidence="10">JCM 4518</strain>
    </source>
</reference>
<dbReference type="PROSITE" id="PS00137">
    <property type="entry name" value="SUBTILASE_HIS"/>
    <property type="match status" value="1"/>
</dbReference>
<gene>
    <name evidence="10" type="ORF">GCM10010305_36730</name>
</gene>
<feature type="active site" description="Charge relay system" evidence="5 6">
    <location>
        <position position="412"/>
    </location>
</feature>
<keyword evidence="3 6" id="KW-0378">Hydrolase</keyword>
<keyword evidence="11" id="KW-1185">Reference proteome</keyword>
<keyword evidence="8" id="KW-0732">Signal</keyword>
<dbReference type="Gene3D" id="3.40.50.200">
    <property type="entry name" value="Peptidase S8/S53 domain"/>
    <property type="match status" value="1"/>
</dbReference>
<dbReference type="InterPro" id="IPR050131">
    <property type="entry name" value="Peptidase_S8_subtilisin-like"/>
</dbReference>
<evidence type="ECO:0000256" key="5">
    <source>
        <dbReference type="PIRSR" id="PIRSR615500-1"/>
    </source>
</evidence>
<feature type="active site" description="Charge relay system" evidence="5 6">
    <location>
        <position position="179"/>
    </location>
</feature>
<dbReference type="RefSeq" id="WP_189978662.1">
    <property type="nucleotide sequence ID" value="NZ_BMUL01000009.1"/>
</dbReference>
<keyword evidence="4 6" id="KW-0720">Serine protease</keyword>
<dbReference type="InterPro" id="IPR023828">
    <property type="entry name" value="Peptidase_S8_Ser-AS"/>
</dbReference>
<sequence>MFSQIPGRLRLPAALLGAALALAGPVSLAQAAPLDNEPLAARALSQARTSAAAPAAWAAGTRAYLVITTPGDTTAVRNAVAANGGSVFSSFDAIGVVVAHSTSASFAATMRGVSGVQQVGATRTSDVPADAYNPALPANPSQATAPTTEPVRSDMTQIKADQAWAVNPGSATVKVGILDTGVDDQHQDLAPNFNAADSVSCAYGKPDTRTGAWRDVDQHGTHVAGTVAAAKNGKGAIGVAPGVKISSVRIAEPGSTLFFAENTICGLMWAGDHGFKVTNNSYYTDPWQFNCPDNLDQAAILTGVGRAQAYADGKGSLQVAAAGNSNVDLANKTTDSSSPNDSTPVTRTITNACLDIPAELPGVVTVAANGTSGSSKASFSNYGRDVIEVSAPGESVYSTIPGGRYTSMSGTSMASPHVAGVAALLASANPSYTPADLRAKLGEQATDLACPSDARCTGTTAKNSFFGEGRVDALKAVSGSTTPPTGPFFENTADVAIADNTTVESPITVSGVTGNAPATLKVGVDVKHTYIGDLKVDLVAPDGSVYSLHNRTGSSTDNILRTYTVNASSEVANGVWKLRVSDNAGGDTGKIDAWNLTF</sequence>
<dbReference type="SUPFAM" id="SSF52743">
    <property type="entry name" value="Subtilisin-like"/>
    <property type="match status" value="1"/>
</dbReference>
<dbReference type="Gene3D" id="2.60.120.260">
    <property type="entry name" value="Galactose-binding domain-like"/>
    <property type="match status" value="1"/>
</dbReference>
<comment type="caution">
    <text evidence="10">The sequence shown here is derived from an EMBL/GenBank/DDBJ whole genome shotgun (WGS) entry which is preliminary data.</text>
</comment>
<feature type="domain" description="P/Homo B" evidence="9">
    <location>
        <begin position="481"/>
        <end position="598"/>
    </location>
</feature>
<dbReference type="Pfam" id="PF01483">
    <property type="entry name" value="P_proprotein"/>
    <property type="match status" value="1"/>
</dbReference>
<comment type="similarity">
    <text evidence="1 6 7">Belongs to the peptidase S8 family.</text>
</comment>